<dbReference type="EMBL" id="JSZA02000178">
    <property type="protein sequence ID" value="KHD07133.1"/>
    <property type="molecule type" value="Genomic_DNA"/>
</dbReference>
<evidence type="ECO:0000313" key="3">
    <source>
        <dbReference type="Proteomes" id="UP000030428"/>
    </source>
</evidence>
<sequence>MKYFKVCISSLLLLCFSSAASAIELSLNQSRFIPGDNLVLTLSEDWSDEADIYVAVTLPDESLFFLTPQNFVLDFVPYAVDKLATGSSVILQLDNLPVIPVGEYVFSAARFQSGRFFVDDFEITSISFIFAAEAEPVDIVVGDSVFPDGMIGRSYSFALEPSTGVAPFQFSLSEGALPEGLTLGASSGLIQGTPSDRGFAEFKVQVIDAQGNTGQIEGAIKVFGELRFGEHGTFKGLITAQHYIDKY</sequence>
<dbReference type="InterPro" id="IPR015919">
    <property type="entry name" value="Cadherin-like_sf"/>
</dbReference>
<evidence type="ECO:0000313" key="2">
    <source>
        <dbReference type="EMBL" id="KHD07133.1"/>
    </source>
</evidence>
<gene>
    <name evidence="2" type="ORF">PN36_28045</name>
</gene>
<comment type="caution">
    <text evidence="2">The sequence shown here is derived from an EMBL/GenBank/DDBJ whole genome shotgun (WGS) entry which is preliminary data.</text>
</comment>
<keyword evidence="1" id="KW-0732">Signal</keyword>
<keyword evidence="3" id="KW-1185">Reference proteome</keyword>
<dbReference type="Gene3D" id="2.60.40.10">
    <property type="entry name" value="Immunoglobulins"/>
    <property type="match status" value="1"/>
</dbReference>
<feature type="chain" id="PRO_5002031802" description="Secreted protein" evidence="1">
    <location>
        <begin position="23"/>
        <end position="247"/>
    </location>
</feature>
<dbReference type="SUPFAM" id="SSF49313">
    <property type="entry name" value="Cadherin-like"/>
    <property type="match status" value="1"/>
</dbReference>
<dbReference type="InterPro" id="IPR013783">
    <property type="entry name" value="Ig-like_fold"/>
</dbReference>
<organism evidence="2 3">
    <name type="scientific">Candidatus Thiomargarita nelsonii</name>
    <dbReference type="NCBI Taxonomy" id="1003181"/>
    <lineage>
        <taxon>Bacteria</taxon>
        <taxon>Pseudomonadati</taxon>
        <taxon>Pseudomonadota</taxon>
        <taxon>Gammaproteobacteria</taxon>
        <taxon>Thiotrichales</taxon>
        <taxon>Thiotrichaceae</taxon>
        <taxon>Thiomargarita</taxon>
    </lineage>
</organism>
<dbReference type="AlphaFoldDB" id="A0A0A6P8S3"/>
<proteinExistence type="predicted"/>
<name>A0A0A6P8S3_9GAMM</name>
<protein>
    <recommendedName>
        <fullName evidence="4">Secreted protein</fullName>
    </recommendedName>
</protein>
<dbReference type="GO" id="GO:0005509">
    <property type="term" value="F:calcium ion binding"/>
    <property type="evidence" value="ECO:0007669"/>
    <property type="project" value="InterPro"/>
</dbReference>
<accession>A0A0A6P8S3</accession>
<dbReference type="GO" id="GO:0016020">
    <property type="term" value="C:membrane"/>
    <property type="evidence" value="ECO:0007669"/>
    <property type="project" value="InterPro"/>
</dbReference>
<reference evidence="2 3" key="1">
    <citation type="journal article" date="2016" name="Front. Microbiol.">
        <title>Single-Cell (Meta-)Genomics of a Dimorphic Candidatus Thiomargarita nelsonii Reveals Genomic Plasticity.</title>
        <authorList>
            <person name="Flood B.E."/>
            <person name="Fliss P."/>
            <person name="Jones D.S."/>
            <person name="Dick G.J."/>
            <person name="Jain S."/>
            <person name="Kaster A.K."/>
            <person name="Winkel M."/>
            <person name="Mussmann M."/>
            <person name="Bailey J."/>
        </authorList>
    </citation>
    <scope>NUCLEOTIDE SEQUENCE [LARGE SCALE GENOMIC DNA]</scope>
    <source>
        <strain evidence="2">Hydrate Ridge</strain>
    </source>
</reference>
<dbReference type="Proteomes" id="UP000030428">
    <property type="component" value="Unassembled WGS sequence"/>
</dbReference>
<evidence type="ECO:0008006" key="4">
    <source>
        <dbReference type="Google" id="ProtNLM"/>
    </source>
</evidence>
<dbReference type="Pfam" id="PF05345">
    <property type="entry name" value="He_PIG"/>
    <property type="match status" value="1"/>
</dbReference>
<evidence type="ECO:0000256" key="1">
    <source>
        <dbReference type="SAM" id="SignalP"/>
    </source>
</evidence>
<feature type="signal peptide" evidence="1">
    <location>
        <begin position="1"/>
        <end position="22"/>
    </location>
</feature>